<sequence length="536" mass="59765">MDIIAALRPSCGWMGSPEVKRALAGDRNPLRAAVDGRHFECAKALVDAQYDPRAMARDLRSPLTAAMELGGHELLLKADLKLRSQQEGIVGELSHLVTRKQEGASREAAKPWEVLAKSMFQASFKERADIYVLALEHCPTRARRRLLDYASCASIWQASLAQDLPELARKLAVWIGLSETKIARRILLNVRLEDYVDVLSGALSRSEEDERWFITSRVLVRLGAQARGVVHGSPPLFYLLELAESKNGFKELSDALLSQLGVAIDQWEQPTALRGEEAAECPICLEPLWNATPSAFVISDVNNGHEESRVTCAHFFCFDCAVAQYIQQSGKGQNEYFCPICRNPAGEVLPVPDIGLNPRLWYRFIGGHLDQNTLIQAIEALLPLDTEQLRVVMEKHLWAAWSGGSDTVSESKFFSPGGVLEWIRGHQHELQAARERGSAPSLDEAESWFRHWDGAQRGHLLRGEALRGLCEVAAVSTLDVERVEKLKHGIRAIWGEHTRSMPLERFLADRVAQKFAAVAKQLECSPKPIKDDPFGF</sequence>
<evidence type="ECO:0000256" key="1">
    <source>
        <dbReference type="ARBA" id="ARBA00022723"/>
    </source>
</evidence>
<accession>A0A7S1F660</accession>
<name>A0A7S1F660_NOCSC</name>
<keyword evidence="2 4" id="KW-0863">Zinc-finger</keyword>
<dbReference type="InterPro" id="IPR013083">
    <property type="entry name" value="Znf_RING/FYVE/PHD"/>
</dbReference>
<dbReference type="AlphaFoldDB" id="A0A7S1F660"/>
<keyword evidence="1" id="KW-0479">Metal-binding</keyword>
<dbReference type="InterPro" id="IPR018957">
    <property type="entry name" value="Znf_C3HC4_RING-type"/>
</dbReference>
<protein>
    <recommendedName>
        <fullName evidence="5">RING-type domain-containing protein</fullName>
    </recommendedName>
</protein>
<dbReference type="InterPro" id="IPR017907">
    <property type="entry name" value="Znf_RING_CS"/>
</dbReference>
<evidence type="ECO:0000256" key="4">
    <source>
        <dbReference type="PROSITE-ProRule" id="PRU00175"/>
    </source>
</evidence>
<dbReference type="EMBL" id="HBFQ01030598">
    <property type="protein sequence ID" value="CAD8847179.1"/>
    <property type="molecule type" value="Transcribed_RNA"/>
</dbReference>
<dbReference type="SMART" id="SM00184">
    <property type="entry name" value="RING"/>
    <property type="match status" value="1"/>
</dbReference>
<gene>
    <name evidence="6" type="ORF">NSCI0253_LOCUS21529</name>
</gene>
<evidence type="ECO:0000259" key="5">
    <source>
        <dbReference type="PROSITE" id="PS50089"/>
    </source>
</evidence>
<dbReference type="SUPFAM" id="SSF57850">
    <property type="entry name" value="RING/U-box"/>
    <property type="match status" value="1"/>
</dbReference>
<organism evidence="6">
    <name type="scientific">Noctiluca scintillans</name>
    <name type="common">Sea sparkle</name>
    <name type="synonym">Red tide dinoflagellate</name>
    <dbReference type="NCBI Taxonomy" id="2966"/>
    <lineage>
        <taxon>Eukaryota</taxon>
        <taxon>Sar</taxon>
        <taxon>Alveolata</taxon>
        <taxon>Dinophyceae</taxon>
        <taxon>Noctilucales</taxon>
        <taxon>Noctilucaceae</taxon>
        <taxon>Noctiluca</taxon>
    </lineage>
</organism>
<feature type="domain" description="RING-type" evidence="5">
    <location>
        <begin position="281"/>
        <end position="342"/>
    </location>
</feature>
<dbReference type="Pfam" id="PF00097">
    <property type="entry name" value="zf-C3HC4"/>
    <property type="match status" value="1"/>
</dbReference>
<dbReference type="GO" id="GO:0008270">
    <property type="term" value="F:zinc ion binding"/>
    <property type="evidence" value="ECO:0007669"/>
    <property type="project" value="UniProtKB-KW"/>
</dbReference>
<evidence type="ECO:0000256" key="3">
    <source>
        <dbReference type="ARBA" id="ARBA00022833"/>
    </source>
</evidence>
<evidence type="ECO:0000256" key="2">
    <source>
        <dbReference type="ARBA" id="ARBA00022771"/>
    </source>
</evidence>
<dbReference type="Gene3D" id="3.30.40.10">
    <property type="entry name" value="Zinc/RING finger domain, C3HC4 (zinc finger)"/>
    <property type="match status" value="1"/>
</dbReference>
<evidence type="ECO:0000313" key="6">
    <source>
        <dbReference type="EMBL" id="CAD8847179.1"/>
    </source>
</evidence>
<dbReference type="PROSITE" id="PS00518">
    <property type="entry name" value="ZF_RING_1"/>
    <property type="match status" value="1"/>
</dbReference>
<dbReference type="InterPro" id="IPR001841">
    <property type="entry name" value="Znf_RING"/>
</dbReference>
<proteinExistence type="predicted"/>
<keyword evidence="3" id="KW-0862">Zinc</keyword>
<reference evidence="6" key="1">
    <citation type="submission" date="2021-01" db="EMBL/GenBank/DDBJ databases">
        <authorList>
            <person name="Corre E."/>
            <person name="Pelletier E."/>
            <person name="Niang G."/>
            <person name="Scheremetjew M."/>
            <person name="Finn R."/>
            <person name="Kale V."/>
            <person name="Holt S."/>
            <person name="Cochrane G."/>
            <person name="Meng A."/>
            <person name="Brown T."/>
            <person name="Cohen L."/>
        </authorList>
    </citation>
    <scope>NUCLEOTIDE SEQUENCE</scope>
</reference>
<dbReference type="PROSITE" id="PS50089">
    <property type="entry name" value="ZF_RING_2"/>
    <property type="match status" value="1"/>
</dbReference>